<evidence type="ECO:0000313" key="3">
    <source>
        <dbReference type="Proteomes" id="UP000215453"/>
    </source>
</evidence>
<gene>
    <name evidence="2" type="ORF">ZT1A5_G726</name>
</gene>
<dbReference type="EMBL" id="LT882676">
    <property type="protein sequence ID" value="SMY19291.1"/>
    <property type="molecule type" value="Genomic_DNA"/>
</dbReference>
<evidence type="ECO:0008006" key="4">
    <source>
        <dbReference type="Google" id="ProtNLM"/>
    </source>
</evidence>
<evidence type="ECO:0000313" key="2">
    <source>
        <dbReference type="EMBL" id="SMY19291.1"/>
    </source>
</evidence>
<proteinExistence type="predicted"/>
<sequence>MTNFEFVTSDPVSCLKPGKSLQIRSRCMQGKNVQPNSRRSVRLRGKPGQEKATGGCAIPTLSREQATERENEPQLAQHAGPAPQHPLLIRPNDLALVCFTDLQIGNEAKAHLLRAFAHNVCDRTLTPLDRCLDLNCIESESLKYLFADSAFLRSMLCTEYALRDRRTFHGDKTPSCETAFHLSKAVSQLQERIPRPNSHEDESMMYVVINLALVAMTFEDWSAAAAHLKGLQSITRMRGGMKFLEARPSLHFKLDRIDLIWALSVGKERFFPHPHVKWESVVSVPYTPLPDNLYEPPLYWNDHFATLFRDFQYVALRVNRNRLVFGRHNPAGFQWQLNSLQSRLFCLEGQLMNPIEELLRFALLALMTTTFRAPGHIISYRWIAAKVEAAYKESGIGSIPQYHALHVWTLMVASFTVTGTSEPWIRKAWQETTGGSLWTEVRSHLQRIVWIELLHDKAGEDTYRRLEHAQRGKPAAANLFWSQWSCQSMPAISRDGPSKQD</sequence>
<protein>
    <recommendedName>
        <fullName evidence="4">Transcription factor domain-containing protein</fullName>
    </recommendedName>
</protein>
<dbReference type="Proteomes" id="UP000215453">
    <property type="component" value="Chromosome 1"/>
</dbReference>
<organism evidence="2 3">
    <name type="scientific">Zymoseptoria tritici ST99CH_1A5</name>
    <dbReference type="NCBI Taxonomy" id="1276529"/>
    <lineage>
        <taxon>Eukaryota</taxon>
        <taxon>Fungi</taxon>
        <taxon>Dikarya</taxon>
        <taxon>Ascomycota</taxon>
        <taxon>Pezizomycotina</taxon>
        <taxon>Dothideomycetes</taxon>
        <taxon>Dothideomycetidae</taxon>
        <taxon>Mycosphaerellales</taxon>
        <taxon>Mycosphaerellaceae</taxon>
        <taxon>Zymoseptoria</taxon>
    </lineage>
</organism>
<dbReference type="PANTHER" id="PTHR37540">
    <property type="entry name" value="TRANSCRIPTION FACTOR (ACR-2), PUTATIVE-RELATED-RELATED"/>
    <property type="match status" value="1"/>
</dbReference>
<reference evidence="2 3" key="1">
    <citation type="submission" date="2016-10" db="EMBL/GenBank/DDBJ databases">
        <authorList>
            <person name="Varghese N."/>
        </authorList>
    </citation>
    <scope>NUCLEOTIDE SEQUENCE [LARGE SCALE GENOMIC DNA]</scope>
</reference>
<accession>A0A1Y6L9T4</accession>
<feature type="region of interest" description="Disordered" evidence="1">
    <location>
        <begin position="33"/>
        <end position="55"/>
    </location>
</feature>
<name>A0A1Y6L9T4_ZYMTR</name>
<dbReference type="AlphaFoldDB" id="A0A1Y6L9T4"/>
<evidence type="ECO:0000256" key="1">
    <source>
        <dbReference type="SAM" id="MobiDB-lite"/>
    </source>
</evidence>
<dbReference type="PANTHER" id="PTHR37540:SF5">
    <property type="entry name" value="TRANSCRIPTION FACTOR DOMAIN-CONTAINING PROTEIN"/>
    <property type="match status" value="1"/>
</dbReference>